<evidence type="ECO:0000313" key="5">
    <source>
        <dbReference type="Proteomes" id="UP000644115"/>
    </source>
</evidence>
<feature type="compositionally biased region" description="Polar residues" evidence="1">
    <location>
        <begin position="135"/>
        <end position="162"/>
    </location>
</feature>
<keyword evidence="2" id="KW-0472">Membrane</keyword>
<gene>
    <name evidence="4" type="ORF">H8876_09940</name>
</gene>
<feature type="transmembrane region" description="Helical" evidence="2">
    <location>
        <begin position="90"/>
        <end position="112"/>
    </location>
</feature>
<organism evidence="4 5">
    <name type="scientific">Lentihominibacter faecis</name>
    <dbReference type="NCBI Taxonomy" id="2764712"/>
    <lineage>
        <taxon>Bacteria</taxon>
        <taxon>Bacillati</taxon>
        <taxon>Bacillota</taxon>
        <taxon>Clostridia</taxon>
        <taxon>Peptostreptococcales</taxon>
        <taxon>Anaerovoracaceae</taxon>
        <taxon>Lentihominibacter</taxon>
    </lineage>
</organism>
<evidence type="ECO:0000259" key="3">
    <source>
        <dbReference type="Pfam" id="PF12773"/>
    </source>
</evidence>
<keyword evidence="2" id="KW-1133">Transmembrane helix</keyword>
<evidence type="ECO:0000256" key="1">
    <source>
        <dbReference type="SAM" id="MobiDB-lite"/>
    </source>
</evidence>
<keyword evidence="2" id="KW-0812">Transmembrane</keyword>
<dbReference type="Proteomes" id="UP000644115">
    <property type="component" value="Unassembled WGS sequence"/>
</dbReference>
<protein>
    <submittedName>
        <fullName evidence="4">Zinc-ribbon domain-containing protein</fullName>
    </submittedName>
</protein>
<comment type="caution">
    <text evidence="4">The sequence shown here is derived from an EMBL/GenBank/DDBJ whole genome shotgun (WGS) entry which is preliminary data.</text>
</comment>
<dbReference type="RefSeq" id="WP_249287620.1">
    <property type="nucleotide sequence ID" value="NZ_JACRWC010000116.1"/>
</dbReference>
<name>A0A923NHS8_9FIRM</name>
<proteinExistence type="predicted"/>
<sequence length="240" mass="25780">MANETRIFRIPPNMPVQAVASHVDHYLRANQGLQVQGASNGEECVLQCRQEKDGWKTVSGMRLATTVQITRTAPDNINVTIGISEWSDKIGAGVAGMLLFWPLAVTAGIGAYKQKKLPEEIFRCIENYLISSTRPGQAPQQTSSVNTAQQQNASGFAPNQQAAPRPQTMPPEMMDQPIPQEAAQAQPPALICPSCQTVCAPGSRFCNLCGAPLTKQTCPSCGEDIPAGSKFCPQCGKPLE</sequence>
<evidence type="ECO:0000256" key="2">
    <source>
        <dbReference type="SAM" id="Phobius"/>
    </source>
</evidence>
<dbReference type="Pfam" id="PF12773">
    <property type="entry name" value="DZR"/>
    <property type="match status" value="1"/>
</dbReference>
<reference evidence="4" key="1">
    <citation type="submission" date="2020-08" db="EMBL/GenBank/DDBJ databases">
        <authorList>
            <person name="Liu C."/>
            <person name="Sun Q."/>
        </authorList>
    </citation>
    <scope>NUCLEOTIDE SEQUENCE</scope>
    <source>
        <strain evidence="4">BX16</strain>
    </source>
</reference>
<dbReference type="InterPro" id="IPR025874">
    <property type="entry name" value="DZR"/>
</dbReference>
<evidence type="ECO:0000313" key="4">
    <source>
        <dbReference type="EMBL" id="MBC6000320.1"/>
    </source>
</evidence>
<accession>A0A923NHS8</accession>
<dbReference type="AlphaFoldDB" id="A0A923NHS8"/>
<dbReference type="EMBL" id="JACRWC010000116">
    <property type="protein sequence ID" value="MBC6000320.1"/>
    <property type="molecule type" value="Genomic_DNA"/>
</dbReference>
<keyword evidence="5" id="KW-1185">Reference proteome</keyword>
<feature type="region of interest" description="Disordered" evidence="1">
    <location>
        <begin position="135"/>
        <end position="175"/>
    </location>
</feature>
<feature type="domain" description="DZANK-type" evidence="3">
    <location>
        <begin position="192"/>
        <end position="236"/>
    </location>
</feature>